<feature type="compositionally biased region" description="Low complexity" evidence="6">
    <location>
        <begin position="80"/>
        <end position="100"/>
    </location>
</feature>
<dbReference type="InterPro" id="IPR011009">
    <property type="entry name" value="Kinase-like_dom_sf"/>
</dbReference>
<evidence type="ECO:0000313" key="8">
    <source>
        <dbReference type="EMBL" id="PWN94806.1"/>
    </source>
</evidence>
<feature type="region of interest" description="Disordered" evidence="6">
    <location>
        <begin position="1"/>
        <end position="62"/>
    </location>
</feature>
<evidence type="ECO:0000256" key="6">
    <source>
        <dbReference type="SAM" id="MobiDB-lite"/>
    </source>
</evidence>
<dbReference type="SUPFAM" id="SSF56112">
    <property type="entry name" value="Protein kinase-like (PK-like)"/>
    <property type="match status" value="1"/>
</dbReference>
<dbReference type="PANTHER" id="PTHR22974">
    <property type="entry name" value="MIXED LINEAGE PROTEIN KINASE"/>
    <property type="match status" value="1"/>
</dbReference>
<feature type="compositionally biased region" description="Low complexity" evidence="6">
    <location>
        <begin position="31"/>
        <end position="62"/>
    </location>
</feature>
<reference evidence="8 9" key="1">
    <citation type="journal article" date="2018" name="Mol. Biol. Evol.">
        <title>Broad Genomic Sampling Reveals a Smut Pathogenic Ancestry of the Fungal Clade Ustilaginomycotina.</title>
        <authorList>
            <person name="Kijpornyongpan T."/>
            <person name="Mondo S.J."/>
            <person name="Barry K."/>
            <person name="Sandor L."/>
            <person name="Lee J."/>
            <person name="Lipzen A."/>
            <person name="Pangilinan J."/>
            <person name="LaButti K."/>
            <person name="Hainaut M."/>
            <person name="Henrissat B."/>
            <person name="Grigoriev I.V."/>
            <person name="Spatafora J.W."/>
            <person name="Aime M.C."/>
        </authorList>
    </citation>
    <scope>NUCLEOTIDE SEQUENCE [LARGE SCALE GENOMIC DNA]</scope>
    <source>
        <strain evidence="8 9">MCA 4186</strain>
    </source>
</reference>
<evidence type="ECO:0000256" key="3">
    <source>
        <dbReference type="ARBA" id="ARBA00022741"/>
    </source>
</evidence>
<dbReference type="GO" id="GO:0004712">
    <property type="term" value="F:protein serine/threonine/tyrosine kinase activity"/>
    <property type="evidence" value="ECO:0007669"/>
    <property type="project" value="TreeGrafter"/>
</dbReference>
<sequence>MATMPPSTPLRSRAHLPHSPDDDSPLPAPPAISAAALMARSTSAAGSSSSSSAASGSGSGAASGRAYLFAPRIHAAAASSRLAAASAAHASSSRLGAAAAPQVRTTLGSSMGLSPSPPPLACLASSSSSSSSAAPRSSRSPSGAGASSARSSSGSASPHAPGAASPPRSSSGSGTYAPAAATAPPHARAASHASSTSASSSARSSLGAADGAAAAGVAPSSSTAAAAREARHALHAAGASVARRSTPSPSRSPDLDAASAAFASTSTAATAAPAAAPAYETPAMARSLRAGAGTLRSLATAAPRSVGRALRSTGRTSSAHVPARRVLITALEPEAEDEEAALEEERREEQASPVVRLGADEEEEEELEPVRAALAASQPAPLRSEAHPAAAAAAARRQPLGAGFGLGMPSALDAHRLAPAPPTGGAAERAVSVPTAAAPAAAAAARAPLGASSRVNVAAAAAPHTPLAHAAAKPVLSQAAVLQPLAPLHVQPLQLEEEEEDGGARDEAMELRLKLEAHDLAHYQTALASEIARQAEIEDFVVRDRRHGKGLAACKETTFRGQKFAKLFRAGEGGFSSVWAVRGPLNRAVALPDGSISIEAVPEAHTGLFAMKHISLKRLEPHCRTELLKEVETLQALAQEEGNERHILKYFGHKLSGSALKILIEVGDQDFAKHLSLGPLTQAQIRTYWMQMLEAVQFIHVRAHLVHTDLKPANFLLVGARLKLIDFGIAQKIPLGTVHISRDQIIGTPNYMAPETILCARGQGGVYKAGMPSDVWSLGCILYQMVYGRPPFDGIASDRKLERITDRAHVIPFPSTRTPAADAEEVAPSLLASLRAALRYDALRRATIHMLLDDAFARPRTITFAQDEFRDLVKRLALSLM</sequence>
<keyword evidence="2" id="KW-0808">Transferase</keyword>
<dbReference type="Proteomes" id="UP000245946">
    <property type="component" value="Unassembled WGS sequence"/>
</dbReference>
<feature type="region of interest" description="Disordered" evidence="6">
    <location>
        <begin position="80"/>
        <end position="278"/>
    </location>
</feature>
<proteinExistence type="predicted"/>
<evidence type="ECO:0000256" key="1">
    <source>
        <dbReference type="ARBA" id="ARBA00022527"/>
    </source>
</evidence>
<dbReference type="PROSITE" id="PS00108">
    <property type="entry name" value="PROTEIN_KINASE_ST"/>
    <property type="match status" value="1"/>
</dbReference>
<dbReference type="GeneID" id="37273137"/>
<evidence type="ECO:0000256" key="2">
    <source>
        <dbReference type="ARBA" id="ARBA00022679"/>
    </source>
</evidence>
<keyword evidence="9" id="KW-1185">Reference proteome</keyword>
<dbReference type="STRING" id="58919.A0A316Z0H9"/>
<name>A0A316Z0H9_9BASI</name>
<dbReference type="PROSITE" id="PS50011">
    <property type="entry name" value="PROTEIN_KINASE_DOM"/>
    <property type="match status" value="1"/>
</dbReference>
<evidence type="ECO:0000256" key="5">
    <source>
        <dbReference type="ARBA" id="ARBA00022840"/>
    </source>
</evidence>
<dbReference type="OrthoDB" id="20524at2759"/>
<organism evidence="8 9">
    <name type="scientific">Tilletiopsis washingtonensis</name>
    <dbReference type="NCBI Taxonomy" id="58919"/>
    <lineage>
        <taxon>Eukaryota</taxon>
        <taxon>Fungi</taxon>
        <taxon>Dikarya</taxon>
        <taxon>Basidiomycota</taxon>
        <taxon>Ustilaginomycotina</taxon>
        <taxon>Exobasidiomycetes</taxon>
        <taxon>Entylomatales</taxon>
        <taxon>Entylomatales incertae sedis</taxon>
        <taxon>Tilletiopsis</taxon>
    </lineage>
</organism>
<dbReference type="GO" id="GO:0004674">
    <property type="term" value="F:protein serine/threonine kinase activity"/>
    <property type="evidence" value="ECO:0007669"/>
    <property type="project" value="UniProtKB-KW"/>
</dbReference>
<dbReference type="InterPro" id="IPR000719">
    <property type="entry name" value="Prot_kinase_dom"/>
</dbReference>
<dbReference type="GO" id="GO:0000776">
    <property type="term" value="C:kinetochore"/>
    <property type="evidence" value="ECO:0007669"/>
    <property type="project" value="TreeGrafter"/>
</dbReference>
<dbReference type="PANTHER" id="PTHR22974:SF21">
    <property type="entry name" value="DUAL SPECIFICITY PROTEIN KINASE TTK"/>
    <property type="match status" value="1"/>
</dbReference>
<keyword evidence="1" id="KW-0723">Serine/threonine-protein kinase</keyword>
<dbReference type="InterPro" id="IPR008271">
    <property type="entry name" value="Ser/Thr_kinase_AS"/>
</dbReference>
<dbReference type="AlphaFoldDB" id="A0A316Z0H9"/>
<accession>A0A316Z0H9</accession>
<dbReference type="GO" id="GO:0007059">
    <property type="term" value="P:chromosome segregation"/>
    <property type="evidence" value="ECO:0007669"/>
    <property type="project" value="TreeGrafter"/>
</dbReference>
<feature type="compositionally biased region" description="Low complexity" evidence="6">
    <location>
        <begin position="235"/>
        <end position="278"/>
    </location>
</feature>
<keyword evidence="5" id="KW-0067">ATP-binding</keyword>
<evidence type="ECO:0000259" key="7">
    <source>
        <dbReference type="PROSITE" id="PS50011"/>
    </source>
</evidence>
<dbReference type="GO" id="GO:0033316">
    <property type="term" value="P:meiotic spindle assembly checkpoint signaling"/>
    <property type="evidence" value="ECO:0007669"/>
    <property type="project" value="TreeGrafter"/>
</dbReference>
<gene>
    <name evidence="8" type="ORF">FA09DRAFT_363462</name>
</gene>
<dbReference type="GO" id="GO:0034501">
    <property type="term" value="P:protein localization to kinetochore"/>
    <property type="evidence" value="ECO:0007669"/>
    <property type="project" value="TreeGrafter"/>
</dbReference>
<feature type="compositionally biased region" description="Low complexity" evidence="6">
    <location>
        <begin position="121"/>
        <end position="227"/>
    </location>
</feature>
<dbReference type="EMBL" id="KZ819309">
    <property type="protein sequence ID" value="PWN94806.1"/>
    <property type="molecule type" value="Genomic_DNA"/>
</dbReference>
<keyword evidence="3" id="KW-0547">Nucleotide-binding</keyword>
<dbReference type="SMART" id="SM00220">
    <property type="entry name" value="S_TKc"/>
    <property type="match status" value="1"/>
</dbReference>
<evidence type="ECO:0000256" key="4">
    <source>
        <dbReference type="ARBA" id="ARBA00022777"/>
    </source>
</evidence>
<dbReference type="Gene3D" id="3.30.200.20">
    <property type="entry name" value="Phosphorylase Kinase, domain 1"/>
    <property type="match status" value="1"/>
</dbReference>
<evidence type="ECO:0000313" key="9">
    <source>
        <dbReference type="Proteomes" id="UP000245946"/>
    </source>
</evidence>
<dbReference type="GO" id="GO:0007094">
    <property type="term" value="P:mitotic spindle assembly checkpoint signaling"/>
    <property type="evidence" value="ECO:0007669"/>
    <property type="project" value="TreeGrafter"/>
</dbReference>
<keyword evidence="4 8" id="KW-0418">Kinase</keyword>
<dbReference type="Pfam" id="PF00069">
    <property type="entry name" value="Pkinase"/>
    <property type="match status" value="1"/>
</dbReference>
<dbReference type="GO" id="GO:0005634">
    <property type="term" value="C:nucleus"/>
    <property type="evidence" value="ECO:0007669"/>
    <property type="project" value="TreeGrafter"/>
</dbReference>
<protein>
    <submittedName>
        <fullName evidence="8">Kinase-like protein</fullName>
    </submittedName>
</protein>
<dbReference type="RefSeq" id="XP_025595085.1">
    <property type="nucleotide sequence ID" value="XM_025745593.1"/>
</dbReference>
<feature type="region of interest" description="Disordered" evidence="6">
    <location>
        <begin position="299"/>
        <end position="370"/>
    </location>
</feature>
<feature type="domain" description="Protein kinase" evidence="7">
    <location>
        <begin position="564"/>
        <end position="857"/>
    </location>
</feature>
<dbReference type="GO" id="GO:0005524">
    <property type="term" value="F:ATP binding"/>
    <property type="evidence" value="ECO:0007669"/>
    <property type="project" value="UniProtKB-KW"/>
</dbReference>
<dbReference type="Gene3D" id="1.10.510.10">
    <property type="entry name" value="Transferase(Phosphotransferase) domain 1"/>
    <property type="match status" value="1"/>
</dbReference>
<feature type="compositionally biased region" description="Acidic residues" evidence="6">
    <location>
        <begin position="333"/>
        <end position="342"/>
    </location>
</feature>